<dbReference type="SUPFAM" id="SSF88723">
    <property type="entry name" value="PIN domain-like"/>
    <property type="match status" value="1"/>
</dbReference>
<dbReference type="AlphaFoldDB" id="A0A0K2GFE7"/>
<dbReference type="CDD" id="cd09874">
    <property type="entry name" value="PIN_MT3492-like"/>
    <property type="match status" value="1"/>
</dbReference>
<protein>
    <recommendedName>
        <fullName evidence="1">PIN domain-containing protein</fullName>
    </recommendedName>
</protein>
<gene>
    <name evidence="2" type="ORF">NITMOv2_3283</name>
</gene>
<name>A0A0K2GFE7_NITMO</name>
<dbReference type="Gene3D" id="3.40.50.1010">
    <property type="entry name" value="5'-nuclease"/>
    <property type="match status" value="1"/>
</dbReference>
<dbReference type="PATRIC" id="fig|42253.5.peg.3238"/>
<reference evidence="2 3" key="1">
    <citation type="journal article" date="2015" name="Proc. Natl. Acad. Sci. U.S.A.">
        <title>Expanded metabolic versatility of ubiquitous nitrite-oxidizing bacteria from the genus Nitrospira.</title>
        <authorList>
            <person name="Koch H."/>
            <person name="Lucker S."/>
            <person name="Albertsen M."/>
            <person name="Kitzinger K."/>
            <person name="Herbold C."/>
            <person name="Spieck E."/>
            <person name="Nielsen P.H."/>
            <person name="Wagner M."/>
            <person name="Daims H."/>
        </authorList>
    </citation>
    <scope>NUCLEOTIDE SEQUENCE [LARGE SCALE GENOMIC DNA]</scope>
    <source>
        <strain evidence="2 3">NSP M-1</strain>
    </source>
</reference>
<dbReference type="InterPro" id="IPR002716">
    <property type="entry name" value="PIN_dom"/>
</dbReference>
<dbReference type="Proteomes" id="UP000069205">
    <property type="component" value="Chromosome"/>
</dbReference>
<organism evidence="2 3">
    <name type="scientific">Nitrospira moscoviensis</name>
    <dbReference type="NCBI Taxonomy" id="42253"/>
    <lineage>
        <taxon>Bacteria</taxon>
        <taxon>Pseudomonadati</taxon>
        <taxon>Nitrospirota</taxon>
        <taxon>Nitrospiria</taxon>
        <taxon>Nitrospirales</taxon>
        <taxon>Nitrospiraceae</taxon>
        <taxon>Nitrospira</taxon>
    </lineage>
</organism>
<evidence type="ECO:0000313" key="3">
    <source>
        <dbReference type="Proteomes" id="UP000069205"/>
    </source>
</evidence>
<dbReference type="EMBL" id="CP011801">
    <property type="protein sequence ID" value="ALA59676.1"/>
    <property type="molecule type" value="Genomic_DNA"/>
</dbReference>
<dbReference type="InterPro" id="IPR029060">
    <property type="entry name" value="PIN-like_dom_sf"/>
</dbReference>
<dbReference type="Pfam" id="PF01850">
    <property type="entry name" value="PIN"/>
    <property type="match status" value="1"/>
</dbReference>
<dbReference type="OrthoDB" id="5568064at2"/>
<sequence length="150" mass="17346">MTETNRDMYYWDTSALVKQFIEEAGTRDVTAWRLQAPPHATATIAFTEAFSAFRRRVRESALKEPQYQEVVRRFLREWPSYVRITLDEGVLDRSRSLLERHALRTLDAIHLASALQLQDHLDEPSVLISADARLLNAAALERLDIRRLPA</sequence>
<evidence type="ECO:0000313" key="2">
    <source>
        <dbReference type="EMBL" id="ALA59676.1"/>
    </source>
</evidence>
<dbReference type="KEGG" id="nmv:NITMOv2_3283"/>
<accession>A0A0K2GFE7</accession>
<evidence type="ECO:0000259" key="1">
    <source>
        <dbReference type="Pfam" id="PF01850"/>
    </source>
</evidence>
<feature type="domain" description="PIN" evidence="1">
    <location>
        <begin position="9"/>
        <end position="138"/>
    </location>
</feature>
<dbReference type="STRING" id="42253.NITMOv2_3283"/>
<keyword evidence="3" id="KW-1185">Reference proteome</keyword>
<proteinExistence type="predicted"/>